<proteinExistence type="predicted"/>
<organism evidence="1 2">
    <name type="scientific">Corynebacterium striatum</name>
    <dbReference type="NCBI Taxonomy" id="43770"/>
    <lineage>
        <taxon>Bacteria</taxon>
        <taxon>Bacillati</taxon>
        <taxon>Actinomycetota</taxon>
        <taxon>Actinomycetes</taxon>
        <taxon>Mycobacteriales</taxon>
        <taxon>Corynebacteriaceae</taxon>
        <taxon>Corynebacterium</taxon>
    </lineage>
</organism>
<gene>
    <name evidence="1" type="ORF">A9D01_01345</name>
</gene>
<protein>
    <recommendedName>
        <fullName evidence="3">EcsC family protein</fullName>
    </recommendedName>
</protein>
<dbReference type="AlphaFoldDB" id="A0ABC8CJT7"/>
<evidence type="ECO:0008006" key="3">
    <source>
        <dbReference type="Google" id="ProtNLM"/>
    </source>
</evidence>
<reference evidence="1 2" key="1">
    <citation type="submission" date="2017-11" db="EMBL/GenBank/DDBJ databases">
        <title>Whole genome sequencing of cultured pathogen.</title>
        <authorList>
            <person name="Hoffmann M."/>
            <person name="Sanchez M."/>
            <person name="Timme R."/>
            <person name="Nudel K."/>
            <person name="Bry L."/>
        </authorList>
    </citation>
    <scope>NUCLEOTIDE SEQUENCE [LARGE SCALE GENOMIC DNA]</scope>
    <source>
        <strain evidence="1 2">216</strain>
    </source>
</reference>
<sequence length="264" mass="27227">MAAFFNKDDKKNGNGNVGTAGVSAEGAKGTEGAAPKAHDVYDINPDNANTFTKALLAGLDKAVAAQTSVITKYAEGLCKRNPGSSPAQLQALVDKHFLNIVSGTGAAAGASSAIPGVGMVTGVAAVGAESVVFLESAAWYILSSAYLRGDSINDEERRRALVLLVLTGSKGTAVVDTLVGDLGTVSGVTSAATLSRFSAPTLNGLNGRLTKLFTKQITKRLKWAWVSKLMPMGIGAVLGTSANRKLAKKVMEHTREQLSPLPAA</sequence>
<evidence type="ECO:0000313" key="1">
    <source>
        <dbReference type="EMBL" id="ATZ07598.1"/>
    </source>
</evidence>
<dbReference type="Proteomes" id="UP000231994">
    <property type="component" value="Chromosome"/>
</dbReference>
<dbReference type="RefSeq" id="WP_100618611.1">
    <property type="nucleotide sequence ID" value="NZ_CP024932.1"/>
</dbReference>
<accession>A0ABC8CJT7</accession>
<name>A0ABC8CJT7_CORST</name>
<dbReference type="EMBL" id="CP024932">
    <property type="protein sequence ID" value="ATZ07598.1"/>
    <property type="molecule type" value="Genomic_DNA"/>
</dbReference>
<evidence type="ECO:0000313" key="2">
    <source>
        <dbReference type="Proteomes" id="UP000231994"/>
    </source>
</evidence>